<feature type="transmembrane region" description="Helical" evidence="7">
    <location>
        <begin position="352"/>
        <end position="370"/>
    </location>
</feature>
<feature type="transmembrane region" description="Helical" evidence="7">
    <location>
        <begin position="327"/>
        <end position="346"/>
    </location>
</feature>
<feature type="transmembrane region" description="Helical" evidence="7">
    <location>
        <begin position="185"/>
        <end position="208"/>
    </location>
</feature>
<gene>
    <name evidence="9" type="ORF">GCM10012275_52100</name>
</gene>
<dbReference type="PROSITE" id="PS50850">
    <property type="entry name" value="MFS"/>
    <property type="match status" value="1"/>
</dbReference>
<dbReference type="SUPFAM" id="SSF103473">
    <property type="entry name" value="MFS general substrate transporter"/>
    <property type="match status" value="1"/>
</dbReference>
<dbReference type="CDD" id="cd06173">
    <property type="entry name" value="MFS_MefA_like"/>
    <property type="match status" value="1"/>
</dbReference>
<proteinExistence type="predicted"/>
<dbReference type="AlphaFoldDB" id="A0A8J3CCR4"/>
<feature type="transmembrane region" description="Helical" evidence="7">
    <location>
        <begin position="88"/>
        <end position="108"/>
    </location>
</feature>
<evidence type="ECO:0000256" key="1">
    <source>
        <dbReference type="ARBA" id="ARBA00004429"/>
    </source>
</evidence>
<dbReference type="Gene3D" id="1.20.1250.20">
    <property type="entry name" value="MFS general substrate transporter like domains"/>
    <property type="match status" value="1"/>
</dbReference>
<evidence type="ECO:0000256" key="4">
    <source>
        <dbReference type="ARBA" id="ARBA00022692"/>
    </source>
</evidence>
<reference evidence="9" key="2">
    <citation type="submission" date="2020-09" db="EMBL/GenBank/DDBJ databases">
        <authorList>
            <person name="Sun Q."/>
            <person name="Zhou Y."/>
        </authorList>
    </citation>
    <scope>NUCLEOTIDE SEQUENCE</scope>
    <source>
        <strain evidence="9">CGMCC 4.5737</strain>
    </source>
</reference>
<evidence type="ECO:0000256" key="7">
    <source>
        <dbReference type="SAM" id="Phobius"/>
    </source>
</evidence>
<feature type="transmembrane region" description="Helical" evidence="7">
    <location>
        <begin position="298"/>
        <end position="320"/>
    </location>
</feature>
<comment type="caution">
    <text evidence="9">The sequence shown here is derived from an EMBL/GenBank/DDBJ whole genome shotgun (WGS) entry which is preliminary data.</text>
</comment>
<evidence type="ECO:0000256" key="5">
    <source>
        <dbReference type="ARBA" id="ARBA00022989"/>
    </source>
</evidence>
<dbReference type="PANTHER" id="PTHR23513:SF9">
    <property type="entry name" value="ENTEROBACTIN EXPORTER ENTS"/>
    <property type="match status" value="1"/>
</dbReference>
<evidence type="ECO:0000259" key="8">
    <source>
        <dbReference type="PROSITE" id="PS50850"/>
    </source>
</evidence>
<feature type="transmembrane region" description="Helical" evidence="7">
    <location>
        <begin position="254"/>
        <end position="278"/>
    </location>
</feature>
<keyword evidence="6 7" id="KW-0472">Membrane</keyword>
<keyword evidence="5 7" id="KW-1133">Transmembrane helix</keyword>
<evidence type="ECO:0000256" key="2">
    <source>
        <dbReference type="ARBA" id="ARBA00022448"/>
    </source>
</evidence>
<dbReference type="PANTHER" id="PTHR23513">
    <property type="entry name" value="INTEGRAL MEMBRANE EFFLUX PROTEIN-RELATED"/>
    <property type="match status" value="1"/>
</dbReference>
<reference evidence="9" key="1">
    <citation type="journal article" date="2014" name="Int. J. Syst. Evol. Microbiol.">
        <title>Complete genome sequence of Corynebacterium casei LMG S-19264T (=DSM 44701T), isolated from a smear-ripened cheese.</title>
        <authorList>
            <consortium name="US DOE Joint Genome Institute (JGI-PGF)"/>
            <person name="Walter F."/>
            <person name="Albersmeier A."/>
            <person name="Kalinowski J."/>
            <person name="Ruckert C."/>
        </authorList>
    </citation>
    <scope>NUCLEOTIDE SEQUENCE</scope>
    <source>
        <strain evidence="9">CGMCC 4.5737</strain>
    </source>
</reference>
<protein>
    <submittedName>
        <fullName evidence="9">MFS transporter</fullName>
    </submittedName>
</protein>
<evidence type="ECO:0000313" key="9">
    <source>
        <dbReference type="EMBL" id="GGM74947.1"/>
    </source>
</evidence>
<organism evidence="9 10">
    <name type="scientific">Longimycelium tulufanense</name>
    <dbReference type="NCBI Taxonomy" id="907463"/>
    <lineage>
        <taxon>Bacteria</taxon>
        <taxon>Bacillati</taxon>
        <taxon>Actinomycetota</taxon>
        <taxon>Actinomycetes</taxon>
        <taxon>Pseudonocardiales</taxon>
        <taxon>Pseudonocardiaceae</taxon>
        <taxon>Longimycelium</taxon>
    </lineage>
</organism>
<dbReference type="Pfam" id="PF05977">
    <property type="entry name" value="MFS_3"/>
    <property type="match status" value="1"/>
</dbReference>
<dbReference type="GO" id="GO:0022857">
    <property type="term" value="F:transmembrane transporter activity"/>
    <property type="evidence" value="ECO:0007669"/>
    <property type="project" value="InterPro"/>
</dbReference>
<evidence type="ECO:0000256" key="3">
    <source>
        <dbReference type="ARBA" id="ARBA00022475"/>
    </source>
</evidence>
<feature type="transmembrane region" description="Helical" evidence="7">
    <location>
        <begin position="390"/>
        <end position="413"/>
    </location>
</feature>
<dbReference type="GO" id="GO:0005886">
    <property type="term" value="C:plasma membrane"/>
    <property type="evidence" value="ECO:0007669"/>
    <property type="project" value="UniProtKB-SubCell"/>
</dbReference>
<comment type="subcellular location">
    <subcellularLocation>
        <location evidence="1">Cell inner membrane</location>
        <topology evidence="1">Multi-pass membrane protein</topology>
    </subcellularLocation>
</comment>
<keyword evidence="3" id="KW-1003">Cell membrane</keyword>
<evidence type="ECO:0000313" key="10">
    <source>
        <dbReference type="Proteomes" id="UP000637578"/>
    </source>
</evidence>
<feature type="domain" description="Major facilitator superfamily (MFS) profile" evidence="8">
    <location>
        <begin position="254"/>
        <end position="449"/>
    </location>
</feature>
<keyword evidence="10" id="KW-1185">Reference proteome</keyword>
<feature type="transmembrane region" description="Helical" evidence="7">
    <location>
        <begin position="58"/>
        <end position="76"/>
    </location>
</feature>
<dbReference type="EMBL" id="BMMK01000033">
    <property type="protein sequence ID" value="GGM74947.1"/>
    <property type="molecule type" value="Genomic_DNA"/>
</dbReference>
<dbReference type="InterPro" id="IPR036259">
    <property type="entry name" value="MFS_trans_sf"/>
</dbReference>
<evidence type="ECO:0000256" key="6">
    <source>
        <dbReference type="ARBA" id="ARBA00023136"/>
    </source>
</evidence>
<dbReference type="Proteomes" id="UP000637578">
    <property type="component" value="Unassembled WGS sequence"/>
</dbReference>
<keyword evidence="4 7" id="KW-0812">Transmembrane</keyword>
<sequence length="449" mass="46919">MPARQPLLRLSIVSGEQVDERSPEGSPVPSTPRPWPRRLLGRLVIDTRPLRYPAYRRLWASTVVTSIGSQLTTVAVPKQIYDLTSSSGYVGLAGVFGLVPLVVFGLWGGAIADAVDRRKLLLVTNAGIAVTSLLFWAQAALDNQSVWLVLGLLAVQQGLFAVNMPARSASIPRLIPEALLPSANALGMTVMQFGAVMGPLLAGVMLPVLGLSTLYLVDTLALVATLWAVWRLPPLPPLGERPSRAGLRDIVDGFRYLATRGVLLVSYLADIIAMVAGMPRALFPEMAAHNFGDSGGGALGWLFAGIPVGALLCGLLSGWASRISRQGLAVTVSVCVWGLAIVGFALSPTLPIAVFFLAVGGAADFISMVFRGSMLQAAATDEMRGRMQGVFNVVVAGGPRLADVVHGSAGVVVGATAAAAGGGILTVVLMLAAAVAVPSFLRYRADSAR</sequence>
<keyword evidence="2" id="KW-0813">Transport</keyword>
<feature type="transmembrane region" description="Helical" evidence="7">
    <location>
        <begin position="120"/>
        <end position="139"/>
    </location>
</feature>
<accession>A0A8J3CCR4</accession>
<dbReference type="InterPro" id="IPR020846">
    <property type="entry name" value="MFS_dom"/>
</dbReference>
<name>A0A8J3CCR4_9PSEU</name>
<feature type="transmembrane region" description="Helical" evidence="7">
    <location>
        <begin position="419"/>
        <end position="441"/>
    </location>
</feature>
<dbReference type="InterPro" id="IPR010290">
    <property type="entry name" value="TM_effector"/>
</dbReference>